<evidence type="ECO:0000256" key="1">
    <source>
        <dbReference type="SAM" id="MobiDB-lite"/>
    </source>
</evidence>
<dbReference type="PROSITE" id="PS51674">
    <property type="entry name" value="4FE4S_WBL"/>
    <property type="match status" value="1"/>
</dbReference>
<feature type="domain" description="4Fe-4S Wbl-type" evidence="2">
    <location>
        <begin position="53"/>
        <end position="119"/>
    </location>
</feature>
<keyword evidence="4" id="KW-1185">Reference proteome</keyword>
<dbReference type="RefSeq" id="YP_009009545.1">
    <property type="nucleotide sequence ID" value="NC_023602.1"/>
</dbReference>
<name>W8ECF2_9CAUD</name>
<dbReference type="InterPro" id="IPR034768">
    <property type="entry name" value="4FE4S_WBL"/>
</dbReference>
<gene>
    <name evidence="3" type="ORF">32HC_74</name>
</gene>
<accession>W8ECF2</accession>
<proteinExistence type="predicted"/>
<protein>
    <submittedName>
        <fullName evidence="3">WhiB</fullName>
    </submittedName>
</protein>
<dbReference type="Proteomes" id="UP000201080">
    <property type="component" value="Segment"/>
</dbReference>
<dbReference type="OrthoDB" id="17842at10239"/>
<feature type="compositionally biased region" description="Polar residues" evidence="1">
    <location>
        <begin position="128"/>
        <end position="137"/>
    </location>
</feature>
<evidence type="ECO:0000259" key="2">
    <source>
        <dbReference type="PROSITE" id="PS51674"/>
    </source>
</evidence>
<feature type="region of interest" description="Disordered" evidence="1">
    <location>
        <begin position="104"/>
        <end position="137"/>
    </location>
</feature>
<feature type="compositionally biased region" description="Basic and acidic residues" evidence="1">
    <location>
        <begin position="111"/>
        <end position="121"/>
    </location>
</feature>
<dbReference type="Pfam" id="PF02467">
    <property type="entry name" value="Whib"/>
    <property type="match status" value="1"/>
</dbReference>
<dbReference type="EMBL" id="KJ028219">
    <property type="protein sequence ID" value="AHJ86352.1"/>
    <property type="molecule type" value="Genomic_DNA"/>
</dbReference>
<organism evidence="3 4">
    <name type="scientific">Mycobacterium phage 32HC</name>
    <dbReference type="NCBI Taxonomy" id="1445729"/>
    <lineage>
        <taxon>Viruses</taxon>
        <taxon>Duplodnaviria</taxon>
        <taxon>Heunggongvirae</taxon>
        <taxon>Uroviricota</taxon>
        <taxon>Caudoviricetes</taxon>
        <taxon>Trigintaduovirus</taxon>
        <taxon>Trigintaduovirus 32HC</taxon>
    </lineage>
</organism>
<sequence length="137" mass="15670">MPVGHYDRTRIPRRGRPGFLRGILGDLDREWMSRARCASLLTLDASPDDLRNLGRMVDDMFFPVSGRSHVAKRRYANQIERGKAVCQQCPVRLACEQYRASLQDPHGLWGGRDEFDRDETRSNPARLRSSQEGSSHT</sequence>
<dbReference type="KEGG" id="vg:18506037"/>
<reference evidence="3 4" key="1">
    <citation type="journal article" date="2014" name="Genome Announc.">
        <title>Complete genome sequences of nine mycobacteriophages.</title>
        <authorList>
            <person name="Franceschelli J.J."/>
            <person name="Suarez C.A."/>
            <person name="Teran L."/>
            <person name="Raya R.R."/>
            <person name="Morbidoni H.R."/>
        </authorList>
    </citation>
    <scope>NUCLEOTIDE SEQUENCE [LARGE SCALE GENOMIC DNA]</scope>
</reference>
<evidence type="ECO:0000313" key="3">
    <source>
        <dbReference type="EMBL" id="AHJ86352.1"/>
    </source>
</evidence>
<evidence type="ECO:0000313" key="4">
    <source>
        <dbReference type="Proteomes" id="UP000201080"/>
    </source>
</evidence>